<feature type="domain" description="Aminotransferase class V" evidence="6">
    <location>
        <begin position="33"/>
        <end position="335"/>
    </location>
</feature>
<proteinExistence type="inferred from homology"/>
<keyword evidence="5" id="KW-0663">Pyridoxal phosphate</keyword>
<name>A0A644TX01_9ZZZZ</name>
<dbReference type="InterPro" id="IPR024169">
    <property type="entry name" value="SP_NH2Trfase/AEP_transaminase"/>
</dbReference>
<accession>A0A644TX01</accession>
<evidence type="ECO:0000256" key="2">
    <source>
        <dbReference type="ARBA" id="ARBA00009236"/>
    </source>
</evidence>
<dbReference type="PANTHER" id="PTHR21152">
    <property type="entry name" value="AMINOTRANSFERASE CLASS V"/>
    <property type="match status" value="1"/>
</dbReference>
<dbReference type="GO" id="GO:0005777">
    <property type="term" value="C:peroxisome"/>
    <property type="evidence" value="ECO:0007669"/>
    <property type="project" value="TreeGrafter"/>
</dbReference>
<organism evidence="7">
    <name type="scientific">bioreactor metagenome</name>
    <dbReference type="NCBI Taxonomy" id="1076179"/>
    <lineage>
        <taxon>unclassified sequences</taxon>
        <taxon>metagenomes</taxon>
        <taxon>ecological metagenomes</taxon>
    </lineage>
</organism>
<dbReference type="Gene3D" id="3.90.1150.10">
    <property type="entry name" value="Aspartate Aminotransferase, domain 1"/>
    <property type="match status" value="1"/>
</dbReference>
<dbReference type="EC" id="2.6.1.51" evidence="7"/>
<dbReference type="AlphaFoldDB" id="A0A644TX01"/>
<evidence type="ECO:0000256" key="3">
    <source>
        <dbReference type="ARBA" id="ARBA00022576"/>
    </source>
</evidence>
<evidence type="ECO:0000256" key="1">
    <source>
        <dbReference type="ARBA" id="ARBA00001933"/>
    </source>
</evidence>
<dbReference type="InterPro" id="IPR015424">
    <property type="entry name" value="PyrdxlP-dep_Trfase"/>
</dbReference>
<protein>
    <submittedName>
        <fullName evidence="7">Serine-pyruvate aminotransferase</fullName>
        <ecNumber evidence="7">2.6.1.51</ecNumber>
    </submittedName>
</protein>
<evidence type="ECO:0000256" key="5">
    <source>
        <dbReference type="ARBA" id="ARBA00022898"/>
    </source>
</evidence>
<comment type="caution">
    <text evidence="7">The sequence shown here is derived from an EMBL/GenBank/DDBJ whole genome shotgun (WGS) entry which is preliminary data.</text>
</comment>
<reference evidence="7" key="1">
    <citation type="submission" date="2019-08" db="EMBL/GenBank/DDBJ databases">
        <authorList>
            <person name="Kucharzyk K."/>
            <person name="Murdoch R.W."/>
            <person name="Higgins S."/>
            <person name="Loffler F."/>
        </authorList>
    </citation>
    <scope>NUCLEOTIDE SEQUENCE</scope>
</reference>
<keyword evidence="3 7" id="KW-0032">Aminotransferase</keyword>
<sequence>MSILIYVTDFPMYKETLLMMPGPVPMPETVRNAMTRQAINHRSKEFGDCYADIVRTLKPVFGTKNDMLVLSGSGTAGQEAAIGSFAKGKKIVSLVNGKFGERLGLISKIYSETAMIESEWGHALNLEALKQELENGAEVVTLVHNETSAAILNPAEEVGKLARKYDALFILDAITSIGGDTVKADAWGADVTIVGSQKCLAAPAGLAAVSVSQRAWDRLSENRPFYLDLMKAKKSADGSPMETPTTPAIPLFLALREACRLIEEEGLENRIARHQKMSAAVRAAGEAWGLSLVPQVDTLHKPSNTVTGFFYPEGVEDAKIRGACKKMGIEFAGGQDRFKGKIFRIGNMGIIDTPEIIATIAAVQMCFKKAGYPLKGDGLSAAVDILS</sequence>
<dbReference type="GO" id="GO:0004760">
    <property type="term" value="F:L-serine-pyruvate transaminase activity"/>
    <property type="evidence" value="ECO:0007669"/>
    <property type="project" value="UniProtKB-EC"/>
</dbReference>
<dbReference type="GO" id="GO:0019265">
    <property type="term" value="P:glycine biosynthetic process, by transamination of glyoxylate"/>
    <property type="evidence" value="ECO:0007669"/>
    <property type="project" value="TreeGrafter"/>
</dbReference>
<dbReference type="PANTHER" id="PTHR21152:SF24">
    <property type="entry name" value="ALANINE--GLYOXYLATE AMINOTRANSFERASE 1"/>
    <property type="match status" value="1"/>
</dbReference>
<dbReference type="EMBL" id="VSSQ01000060">
    <property type="protein sequence ID" value="MPL71516.1"/>
    <property type="molecule type" value="Genomic_DNA"/>
</dbReference>
<evidence type="ECO:0000259" key="6">
    <source>
        <dbReference type="Pfam" id="PF00266"/>
    </source>
</evidence>
<dbReference type="PIRSF" id="PIRSF000524">
    <property type="entry name" value="SPT"/>
    <property type="match status" value="1"/>
</dbReference>
<dbReference type="SUPFAM" id="SSF53383">
    <property type="entry name" value="PLP-dependent transferases"/>
    <property type="match status" value="1"/>
</dbReference>
<evidence type="ECO:0000256" key="4">
    <source>
        <dbReference type="ARBA" id="ARBA00022679"/>
    </source>
</evidence>
<keyword evidence="7" id="KW-0670">Pyruvate</keyword>
<keyword evidence="4 7" id="KW-0808">Transferase</keyword>
<dbReference type="InterPro" id="IPR015421">
    <property type="entry name" value="PyrdxlP-dep_Trfase_major"/>
</dbReference>
<gene>
    <name evidence="7" type="ORF">SDC9_17291</name>
</gene>
<dbReference type="InterPro" id="IPR000192">
    <property type="entry name" value="Aminotrans_V_dom"/>
</dbReference>
<dbReference type="Gene3D" id="3.40.640.10">
    <property type="entry name" value="Type I PLP-dependent aspartate aminotransferase-like (Major domain)"/>
    <property type="match status" value="1"/>
</dbReference>
<evidence type="ECO:0000313" key="7">
    <source>
        <dbReference type="EMBL" id="MPL71516.1"/>
    </source>
</evidence>
<dbReference type="Pfam" id="PF00266">
    <property type="entry name" value="Aminotran_5"/>
    <property type="match status" value="1"/>
</dbReference>
<comment type="cofactor">
    <cofactor evidence="1">
        <name>pyridoxal 5'-phosphate</name>
        <dbReference type="ChEBI" id="CHEBI:597326"/>
    </cofactor>
</comment>
<dbReference type="InterPro" id="IPR015422">
    <property type="entry name" value="PyrdxlP-dep_Trfase_small"/>
</dbReference>
<comment type="similarity">
    <text evidence="2">Belongs to the class-V pyridoxal-phosphate-dependent aminotransferase family.</text>
</comment>
<dbReference type="GO" id="GO:0008453">
    <property type="term" value="F:alanine-glyoxylate transaminase activity"/>
    <property type="evidence" value="ECO:0007669"/>
    <property type="project" value="TreeGrafter"/>
</dbReference>